<evidence type="ECO:0000256" key="5">
    <source>
        <dbReference type="ARBA" id="ARBA00022859"/>
    </source>
</evidence>
<organism evidence="10">
    <name type="scientific">Pimephales promelas</name>
    <name type="common">Fathead minnow</name>
    <dbReference type="NCBI Taxonomy" id="90988"/>
    <lineage>
        <taxon>Eukaryota</taxon>
        <taxon>Metazoa</taxon>
        <taxon>Chordata</taxon>
        <taxon>Craniata</taxon>
        <taxon>Vertebrata</taxon>
        <taxon>Euteleostomi</taxon>
        <taxon>Actinopterygii</taxon>
        <taxon>Neopterygii</taxon>
        <taxon>Teleostei</taxon>
        <taxon>Ostariophysi</taxon>
        <taxon>Cypriniformes</taxon>
        <taxon>Leuciscidae</taxon>
        <taxon>Pogonichthyinae</taxon>
        <taxon>Pimephales</taxon>
    </lineage>
</organism>
<protein>
    <submittedName>
        <fullName evidence="10">TIR domain-containing adapter molecule 1</fullName>
    </submittedName>
</protein>
<evidence type="ECO:0000256" key="4">
    <source>
        <dbReference type="ARBA" id="ARBA00022588"/>
    </source>
</evidence>
<feature type="compositionally biased region" description="Polar residues" evidence="8">
    <location>
        <begin position="208"/>
        <end position="241"/>
    </location>
</feature>
<evidence type="ECO:0000256" key="3">
    <source>
        <dbReference type="ARBA" id="ARBA00022553"/>
    </source>
</evidence>
<evidence type="ECO:0000256" key="8">
    <source>
        <dbReference type="SAM" id="MobiDB-lite"/>
    </source>
</evidence>
<reference evidence="10" key="1">
    <citation type="submission" date="2018-01" db="EMBL/GenBank/DDBJ databases">
        <title>TFV infection activates RIG-I pathway in FHM cells.</title>
        <authorList>
            <person name="Huang R."/>
        </authorList>
    </citation>
    <scope>NUCLEOTIDE SEQUENCE</scope>
</reference>
<feature type="region of interest" description="Disordered" evidence="8">
    <location>
        <begin position="204"/>
        <end position="241"/>
    </location>
</feature>
<dbReference type="InterPro" id="IPR040886">
    <property type="entry name" value="TRIF_N"/>
</dbReference>
<evidence type="ECO:0000256" key="7">
    <source>
        <dbReference type="SAM" id="Coils"/>
    </source>
</evidence>
<dbReference type="GO" id="GO:0032481">
    <property type="term" value="P:positive regulation of type I interferon production"/>
    <property type="evidence" value="ECO:0007669"/>
    <property type="project" value="TreeGrafter"/>
</dbReference>
<dbReference type="GO" id="GO:0006954">
    <property type="term" value="P:inflammatory response"/>
    <property type="evidence" value="ECO:0007669"/>
    <property type="project" value="UniProtKB-KW"/>
</dbReference>
<dbReference type="GO" id="GO:0045087">
    <property type="term" value="P:innate immune response"/>
    <property type="evidence" value="ECO:0007669"/>
    <property type="project" value="UniProtKB-KW"/>
</dbReference>
<feature type="domain" description="TIR" evidence="9">
    <location>
        <begin position="317"/>
        <end position="450"/>
    </location>
</feature>
<dbReference type="Gene3D" id="3.40.50.10140">
    <property type="entry name" value="Toll/interleukin-1 receptor homology (TIR) domain"/>
    <property type="match status" value="1"/>
</dbReference>
<dbReference type="InterPro" id="IPR035897">
    <property type="entry name" value="Toll_tir_struct_dom_sf"/>
</dbReference>
<dbReference type="SUPFAM" id="SSF52200">
    <property type="entry name" value="Toll/Interleukin receptor TIR domain"/>
    <property type="match status" value="1"/>
</dbReference>
<dbReference type="GO" id="GO:0043123">
    <property type="term" value="P:positive regulation of canonical NF-kappaB signal transduction"/>
    <property type="evidence" value="ECO:0007669"/>
    <property type="project" value="TreeGrafter"/>
</dbReference>
<dbReference type="Gene3D" id="1.25.40.780">
    <property type="match status" value="1"/>
</dbReference>
<evidence type="ECO:0000313" key="10">
    <source>
        <dbReference type="EMBL" id="AYN78122.1"/>
    </source>
</evidence>
<dbReference type="PANTHER" id="PTHR47230:SF1">
    <property type="entry name" value="TIR DOMAIN-CONTAINING ADAPTER MOLECULE 1"/>
    <property type="match status" value="1"/>
</dbReference>
<keyword evidence="4" id="KW-0399">Innate immunity</keyword>
<dbReference type="GO" id="GO:0005768">
    <property type="term" value="C:endosome"/>
    <property type="evidence" value="ECO:0007669"/>
    <property type="project" value="TreeGrafter"/>
</dbReference>
<proteinExistence type="evidence at transcript level"/>
<dbReference type="GO" id="GO:0035666">
    <property type="term" value="P:TRIF-dependent toll-like receptor signaling pathway"/>
    <property type="evidence" value="ECO:0007669"/>
    <property type="project" value="InterPro"/>
</dbReference>
<dbReference type="Pfam" id="PF17798">
    <property type="entry name" value="TRIF-NTD"/>
    <property type="match status" value="1"/>
</dbReference>
<comment type="subcellular location">
    <subcellularLocation>
        <location evidence="1">Cytoplasm</location>
    </subcellularLocation>
</comment>
<sequence length="562" mass="62186">MAVELVDRGFANLAKAFEVLSQAGQERWVSLTFKMGRERPENGHKQPEELVYAICLFFLKRYTDAHAKLTANADSSIGNYLAEMLKMHGQRLNGGHVAGFKATDAKTLLDIARIFAILVQERLCDESLRDQAYRAALVSSRTAGLSSLDIEEEVKQVCGPDAIDKSDTELTTSQLTSTEVSNRNGSHLLTQQLSSGCSSSYSLEISSPTASESNMSNKPSSLRTPTNSESTTNQDQLRQPTTNIHTNNQLQTAEANHATNSTQCVNQTGSSQLVTSQNPNIGFSSGLNAANANDCKAPIQANSFCSPEASQSDTEETFYAFVILHEAEDADEAQRLRDRLELITSASGATFSDDFAQPGRSRLGCLEDAIENSAFTLLLLTQNFKSNFSATTADSAIMNSLLKHHKLNSVIPLLPRKNRLSRERIPLVLKTKFSLDESNKMFERQASRAITPDNVEKQRKVWLIDQHKKKLQEEQKRLIEENVRNAELQQAKLALLKLESEMRQNSTFYAPSAPTPLNGAMFQQHASWQPQSSCIHIENAQNVMIGNNSNMNIDHVKNSADE</sequence>
<dbReference type="InterPro" id="IPR046946">
    <property type="entry name" value="TCAM1/2"/>
</dbReference>
<dbReference type="InterPro" id="IPR000157">
    <property type="entry name" value="TIR_dom"/>
</dbReference>
<dbReference type="PANTHER" id="PTHR47230">
    <property type="entry name" value="TIR DOMAIN-CONTAINING ADAPTER MOLECULE 1"/>
    <property type="match status" value="1"/>
</dbReference>
<evidence type="ECO:0000256" key="2">
    <source>
        <dbReference type="ARBA" id="ARBA00022490"/>
    </source>
</evidence>
<feature type="coiled-coil region" evidence="7">
    <location>
        <begin position="464"/>
        <end position="491"/>
    </location>
</feature>
<accession>A0A3G2LWW6</accession>
<keyword evidence="6" id="KW-0395">Inflammatory response</keyword>
<evidence type="ECO:0000256" key="1">
    <source>
        <dbReference type="ARBA" id="ARBA00004496"/>
    </source>
</evidence>
<dbReference type="EMBL" id="MG799355">
    <property type="protein sequence ID" value="AYN78122.1"/>
    <property type="molecule type" value="mRNA"/>
</dbReference>
<dbReference type="AlphaFoldDB" id="A0A3G2LWW6"/>
<evidence type="ECO:0000256" key="6">
    <source>
        <dbReference type="ARBA" id="ARBA00023198"/>
    </source>
</evidence>
<name>A0A3G2LWW6_PIMPR</name>
<keyword evidence="3" id="KW-0597">Phosphoprotein</keyword>
<keyword evidence="2" id="KW-0963">Cytoplasm</keyword>
<dbReference type="GO" id="GO:0035591">
    <property type="term" value="F:signaling adaptor activity"/>
    <property type="evidence" value="ECO:0007669"/>
    <property type="project" value="TreeGrafter"/>
</dbReference>
<dbReference type="PROSITE" id="PS50104">
    <property type="entry name" value="TIR"/>
    <property type="match status" value="1"/>
</dbReference>
<evidence type="ECO:0000259" key="9">
    <source>
        <dbReference type="PROSITE" id="PS50104"/>
    </source>
</evidence>
<keyword evidence="5" id="KW-0391">Immunity</keyword>
<keyword evidence="7" id="KW-0175">Coiled coil</keyword>